<dbReference type="Proteomes" id="UP001220228">
    <property type="component" value="Chromosome"/>
</dbReference>
<organism evidence="1 2">
    <name type="scientific">Lacticaseibacillus huelsenbergensis</name>
    <dbReference type="NCBI Taxonomy" id="3035291"/>
    <lineage>
        <taxon>Bacteria</taxon>
        <taxon>Bacillati</taxon>
        <taxon>Bacillota</taxon>
        <taxon>Bacilli</taxon>
        <taxon>Lactobacillales</taxon>
        <taxon>Lactobacillaceae</taxon>
        <taxon>Lacticaseibacillus</taxon>
    </lineage>
</organism>
<proteinExistence type="predicted"/>
<dbReference type="RefSeq" id="WP_053091159.1">
    <property type="nucleotide sequence ID" value="NZ_CP120687.1"/>
</dbReference>
<gene>
    <name evidence="1" type="ORF">LHUE1_001556</name>
</gene>
<reference evidence="1 2" key="1">
    <citation type="submission" date="2023-03" db="EMBL/GenBank/DDBJ databases">
        <authorList>
            <person name="Ruckert-Reed C."/>
        </authorList>
    </citation>
    <scope>NUCLEOTIDE SEQUENCE [LARGE SCALE GENOMIC DNA]</scope>
    <source>
        <strain evidence="1 2">DSM 115425</strain>
    </source>
</reference>
<protein>
    <submittedName>
        <fullName evidence="1">Blp family class II bacteriocin</fullName>
    </submittedName>
</protein>
<evidence type="ECO:0000313" key="1">
    <source>
        <dbReference type="EMBL" id="WFB38095.1"/>
    </source>
</evidence>
<evidence type="ECO:0000313" key="2">
    <source>
        <dbReference type="Proteomes" id="UP001220228"/>
    </source>
</evidence>
<dbReference type="EMBL" id="CP120687">
    <property type="protein sequence ID" value="WFB38095.1"/>
    <property type="molecule type" value="Genomic_DNA"/>
</dbReference>
<sequence length="75" mass="7148">MDLSLNAYENLNDQSLAVIAGGKGKNCIPGFLFGLAKGAASGAWGGSAIPGIGTIGGAVIGANLGMVGGAIKCLG</sequence>
<accession>A0ABY8DMA5</accession>
<keyword evidence="2" id="KW-1185">Reference proteome</keyword>
<name>A0ABY8DMA5_9LACO</name>